<reference evidence="1 2" key="1">
    <citation type="submission" date="2023-11" db="EMBL/GenBank/DDBJ databases">
        <authorList>
            <person name="Cook R."/>
            <person name="Crisci M."/>
            <person name="Pye H."/>
            <person name="Adriaenssens E."/>
            <person name="Santini J."/>
        </authorList>
    </citation>
    <scope>NUCLEOTIDE SEQUENCE [LARGE SCALE GENOMIC DNA]</scope>
    <source>
        <strain evidence="1">Lak_Megaphage_Sonny</strain>
    </source>
</reference>
<accession>A0ABZ0Z252</accession>
<evidence type="ECO:0000313" key="1">
    <source>
        <dbReference type="EMBL" id="WQJ53272.1"/>
    </source>
</evidence>
<name>A0ABZ0Z252_9CAUD</name>
<dbReference type="PANTHER" id="PTHR35134">
    <property type="entry name" value="NUCLEOTIDASE YQFW-RELATED"/>
    <property type="match status" value="1"/>
</dbReference>
<organism evidence="1 2">
    <name type="scientific">phage Lak_Megaphage_Sonny</name>
    <dbReference type="NCBI Taxonomy" id="3109229"/>
    <lineage>
        <taxon>Viruses</taxon>
        <taxon>Duplodnaviria</taxon>
        <taxon>Heunggongvirae</taxon>
        <taxon>Uroviricota</taxon>
        <taxon>Caudoviricetes</taxon>
        <taxon>Caudoviricetes code 15 clade</taxon>
    </lineage>
</organism>
<protein>
    <submittedName>
        <fullName evidence="1">Uncharacterized protein</fullName>
    </submittedName>
</protein>
<sequence>MAKEIVFVIDCDEVIRPLIQNMVDFYNHEFGTSMTYNDVTSINKEYKMFPLIKEDPCEWFFQKNGKDVYQMRPPIEGSVEALRILRKYGKVIIASNQPTNINKIWTLEWFEKYGIEYDNIFFGRGKKFINCDFLIDDDPQYFIGAVAKHGIFIDSIHNRNENLQILKSQSECKTINRFKSLKQFADYFEKYYNR</sequence>
<keyword evidence="2" id="KW-1185">Reference proteome</keyword>
<evidence type="ECO:0000313" key="2">
    <source>
        <dbReference type="Proteomes" id="UP001358193"/>
    </source>
</evidence>
<dbReference type="EMBL" id="OR769223">
    <property type="protein sequence ID" value="WQJ53272.1"/>
    <property type="molecule type" value="Genomic_DNA"/>
</dbReference>
<dbReference type="InterPro" id="IPR052419">
    <property type="entry name" value="5_3-deoxyribonucleotidase-like"/>
</dbReference>
<dbReference type="InterPro" id="IPR010708">
    <property type="entry name" value="5'(3')-deoxyribonucleotidase"/>
</dbReference>
<dbReference type="Proteomes" id="UP001358193">
    <property type="component" value="Segment"/>
</dbReference>
<dbReference type="InterPro" id="IPR023214">
    <property type="entry name" value="HAD_sf"/>
</dbReference>
<dbReference type="InterPro" id="IPR036412">
    <property type="entry name" value="HAD-like_sf"/>
</dbReference>
<dbReference type="PANTHER" id="PTHR35134:SF2">
    <property type="entry name" value="NUCLEOTIDASE YQFW-RELATED"/>
    <property type="match status" value="1"/>
</dbReference>
<dbReference type="Pfam" id="PF06941">
    <property type="entry name" value="NT5C"/>
    <property type="match status" value="1"/>
</dbReference>
<dbReference type="Gene3D" id="3.40.50.1000">
    <property type="entry name" value="HAD superfamily/HAD-like"/>
    <property type="match status" value="1"/>
</dbReference>
<dbReference type="SUPFAM" id="SSF56784">
    <property type="entry name" value="HAD-like"/>
    <property type="match status" value="1"/>
</dbReference>
<proteinExistence type="predicted"/>